<evidence type="ECO:0000313" key="2">
    <source>
        <dbReference type="EnsemblPlants" id="Kaladp0075s0063.1.v1.1.CDS.1"/>
    </source>
</evidence>
<dbReference type="Proteomes" id="UP000594263">
    <property type="component" value="Unplaced"/>
</dbReference>
<proteinExistence type="predicted"/>
<feature type="domain" description="PRISE-like Rossmann-fold" evidence="1">
    <location>
        <begin position="88"/>
        <end position="341"/>
    </location>
</feature>
<dbReference type="InterPro" id="IPR055222">
    <property type="entry name" value="PRISE-like_Rossmann-fold"/>
</dbReference>
<reference evidence="2" key="1">
    <citation type="submission" date="2021-01" db="UniProtKB">
        <authorList>
            <consortium name="EnsemblPlants"/>
        </authorList>
    </citation>
    <scope>IDENTIFICATION</scope>
</reference>
<sequence length="404" mass="45314">MNHGACSRADGDNSIIPSSQGIFQHQTSVAIVFGVTGLVGRELARKLLASKSNWQVYGVARYSDDHLVAYASRSNYHFISCDLLNPLETQQKLSALKDAVTHMFWITWANDSPLDGEECCARNKAMMSNALDALLSPVTTSLKHISIQTGMKHYISLQGPFGDSSSKDACYYDEESPRVATSPNFYYVLEDLVRERLHGMQVAWSVHRPGLLMGCSRRSWFNFMGSICVYGTICKHLSLPFVFGGTRECWEEVSMEGSDARLVAEQHIWAATSEAIAASVNGQAFNSINGGSSFTWKQVWPALGEKLGVAALPADDMFSNEFRFCEGMAGMSDVWKEISSREELAEAELSNLANWEFLDILFRVPFKLLGRREKVNRLGFRLEYQTLDSILYWVDFMRTEKLIP</sequence>
<dbReference type="PANTHER" id="PTHR32487:SF12">
    <property type="entry name" value="3-OXO-DELTA(4,5)-STEROID 5-BETA-REDUCTASE"/>
    <property type="match status" value="1"/>
</dbReference>
<dbReference type="AlphaFoldDB" id="A0A7N0UNU7"/>
<dbReference type="GO" id="GO:0006629">
    <property type="term" value="P:lipid metabolic process"/>
    <property type="evidence" value="ECO:0007669"/>
    <property type="project" value="UniProtKB-ARBA"/>
</dbReference>
<accession>A0A7N0UNU7</accession>
<keyword evidence="3" id="KW-1185">Reference proteome</keyword>
<dbReference type="Gene3D" id="3.40.50.720">
    <property type="entry name" value="NAD(P)-binding Rossmann-like Domain"/>
    <property type="match status" value="1"/>
</dbReference>
<evidence type="ECO:0000259" key="1">
    <source>
        <dbReference type="Pfam" id="PF22917"/>
    </source>
</evidence>
<dbReference type="Pfam" id="PF22917">
    <property type="entry name" value="PRISE"/>
    <property type="match status" value="1"/>
</dbReference>
<dbReference type="InterPro" id="IPR036291">
    <property type="entry name" value="NAD(P)-bd_dom_sf"/>
</dbReference>
<dbReference type="SUPFAM" id="SSF51735">
    <property type="entry name" value="NAD(P)-binding Rossmann-fold domains"/>
    <property type="match status" value="1"/>
</dbReference>
<dbReference type="PANTHER" id="PTHR32487">
    <property type="entry name" value="3-OXO-DELTA(4,5)-STEROID 5-BETA-REDUCTASE"/>
    <property type="match status" value="1"/>
</dbReference>
<name>A0A7N0UNU7_KALFE</name>
<dbReference type="CDD" id="cd08948">
    <property type="entry name" value="5beta-POR_like_SDR_a"/>
    <property type="match status" value="1"/>
</dbReference>
<evidence type="ECO:0000313" key="3">
    <source>
        <dbReference type="Proteomes" id="UP000594263"/>
    </source>
</evidence>
<dbReference type="EnsemblPlants" id="Kaladp0075s0063.1.v1.1">
    <property type="protein sequence ID" value="Kaladp0075s0063.1.v1.1.CDS.1"/>
    <property type="gene ID" value="Kaladp0075s0063.v1.1"/>
</dbReference>
<dbReference type="GO" id="GO:0016627">
    <property type="term" value="F:oxidoreductase activity, acting on the CH-CH group of donors"/>
    <property type="evidence" value="ECO:0007669"/>
    <property type="project" value="UniProtKB-ARBA"/>
</dbReference>
<dbReference type="OMA" id="LANWEFL"/>
<dbReference type="Gramene" id="Kaladp0075s0063.1.v1.1">
    <property type="protein sequence ID" value="Kaladp0075s0063.1.v1.1.CDS.1"/>
    <property type="gene ID" value="Kaladp0075s0063.v1.1"/>
</dbReference>
<organism evidence="2 3">
    <name type="scientific">Kalanchoe fedtschenkoi</name>
    <name type="common">Lavender scallops</name>
    <name type="synonym">South American air plant</name>
    <dbReference type="NCBI Taxonomy" id="63787"/>
    <lineage>
        <taxon>Eukaryota</taxon>
        <taxon>Viridiplantae</taxon>
        <taxon>Streptophyta</taxon>
        <taxon>Embryophyta</taxon>
        <taxon>Tracheophyta</taxon>
        <taxon>Spermatophyta</taxon>
        <taxon>Magnoliopsida</taxon>
        <taxon>eudicotyledons</taxon>
        <taxon>Gunneridae</taxon>
        <taxon>Pentapetalae</taxon>
        <taxon>Saxifragales</taxon>
        <taxon>Crassulaceae</taxon>
        <taxon>Kalanchoe</taxon>
    </lineage>
</organism>
<protein>
    <recommendedName>
        <fullName evidence="1">PRISE-like Rossmann-fold domain-containing protein</fullName>
    </recommendedName>
</protein>